<feature type="region of interest" description="Disordered" evidence="1">
    <location>
        <begin position="218"/>
        <end position="247"/>
    </location>
</feature>
<feature type="compositionally biased region" description="Polar residues" evidence="1">
    <location>
        <begin position="386"/>
        <end position="404"/>
    </location>
</feature>
<proteinExistence type="predicted"/>
<protein>
    <submittedName>
        <fullName evidence="3 4">Uncharacterized protein LOC106060050</fullName>
    </submittedName>
</protein>
<dbReference type="RefSeq" id="XP_055894808.1">
    <property type="nucleotide sequence ID" value="XM_056038833.1"/>
</dbReference>
<reference evidence="3 4" key="1">
    <citation type="submission" date="2025-04" db="UniProtKB">
        <authorList>
            <consortium name="RefSeq"/>
        </authorList>
    </citation>
    <scope>IDENTIFICATION</scope>
</reference>
<evidence type="ECO:0000313" key="2">
    <source>
        <dbReference type="Proteomes" id="UP001165740"/>
    </source>
</evidence>
<feature type="compositionally biased region" description="Basic and acidic residues" evidence="1">
    <location>
        <begin position="540"/>
        <end position="561"/>
    </location>
</feature>
<evidence type="ECO:0000313" key="3">
    <source>
        <dbReference type="RefSeq" id="XP_055894805.1"/>
    </source>
</evidence>
<dbReference type="AlphaFoldDB" id="A0A9W3B5R1"/>
<dbReference type="RefSeq" id="XP_055894807.1">
    <property type="nucleotide sequence ID" value="XM_056038832.1"/>
</dbReference>
<dbReference type="GeneID" id="106060050"/>
<dbReference type="OrthoDB" id="6066153at2759"/>
<sequence>MSYLTTGYFNWIGGAKGGPTMEGAVARDSQQHQAELGAMFRGGTANSSMNLWEDNRRVYMDNLRLWDCLTLIRSDPSMSCQSAINLVFSLRDSEYLVSFPDTHQLMLLRYPSGFVSHTNIHDAQLENMRLKDENSRLHAAIWVLRDNPNLQPDSTVAAIFRLQESQFQAKFHADPDVSRGGLFKFSDKQTYANNNKVYMASLDIGTEPNMAIQLTNKPIKADTTSSRRCRSASSRRPHSSYYSSMAQGALTRKRSGSSIHHRDMMSNWRSDRLLTSERMFFLPEEDIHAGLYTKRSPRLYKETGGPGHGHHWAADEDLEDFVQVRSDYNNSQTDENSLGELSPAQTIDRTISTKLPVEEFSKIIIWSDQRLGTTTWHDKSLKEKNTNFPVKSKAPQSQQTSKNNVHLPKLKEINHEQPKSSDEPFGLQRAITKKEILRNSNCNKLRFKNLHRVSVKSAVNYEMAKYNTNQNMKNDLPMLSMSANRETTKTHLNDLHQNTLINTNNISTLNFKSPHILPPVKPTSSEKPRPEMLKLMGKARSDLSDTHAHHEGSNELKDGSHFRNRPLTAKRRDFTRNRNDNLNSIAKWKAREALKKAENSSELKDCDQNVSRGTKKGASCNNSTVIKDASVRTIKYDDSISETYSRIIVKSFSVPQEYPTAVDKFSFQRSQDLLSLMNAQQPYIKYSETPTPFKPPLWQPYSFQGFTSVKHFLDRQRWLMDGQRMIRSDKTFFTRAISPSLFRINQEDVQTACCPKGKLPVPDIDYMQLHQKSFKVYHVFPRNAHSKEKEKSPNHEPAVEIGQLKGCDNTAVCKKKNQSLKVLYELGTWKYTKPLATMIKRNHCFKEHQKKK</sequence>
<dbReference type="RefSeq" id="XP_055894806.1">
    <property type="nucleotide sequence ID" value="XM_056038831.1"/>
</dbReference>
<evidence type="ECO:0000313" key="4">
    <source>
        <dbReference type="RefSeq" id="XP_055894806.1"/>
    </source>
</evidence>
<feature type="region of interest" description="Disordered" evidence="1">
    <location>
        <begin position="378"/>
        <end position="405"/>
    </location>
</feature>
<dbReference type="RefSeq" id="XP_055894805.1">
    <property type="nucleotide sequence ID" value="XM_056038830.1"/>
</dbReference>
<accession>A0A9W3B5R1</accession>
<feature type="compositionally biased region" description="Basic residues" evidence="1">
    <location>
        <begin position="227"/>
        <end position="238"/>
    </location>
</feature>
<evidence type="ECO:0000256" key="1">
    <source>
        <dbReference type="SAM" id="MobiDB-lite"/>
    </source>
</evidence>
<keyword evidence="2" id="KW-1185">Reference proteome</keyword>
<gene>
    <name evidence="3 4 5 6" type="primary">LOC106060050</name>
</gene>
<dbReference type="Proteomes" id="UP001165740">
    <property type="component" value="Chromosome 8"/>
</dbReference>
<name>A0A9W3B5R1_BIOGL</name>
<evidence type="ECO:0000313" key="6">
    <source>
        <dbReference type="RefSeq" id="XP_055894808.1"/>
    </source>
</evidence>
<evidence type="ECO:0000313" key="5">
    <source>
        <dbReference type="RefSeq" id="XP_055894807.1"/>
    </source>
</evidence>
<feature type="region of interest" description="Disordered" evidence="1">
    <location>
        <begin position="540"/>
        <end position="578"/>
    </location>
</feature>
<organism evidence="2 6">
    <name type="scientific">Biomphalaria glabrata</name>
    <name type="common">Bloodfluke planorb</name>
    <name type="synonym">Freshwater snail</name>
    <dbReference type="NCBI Taxonomy" id="6526"/>
    <lineage>
        <taxon>Eukaryota</taxon>
        <taxon>Metazoa</taxon>
        <taxon>Spiralia</taxon>
        <taxon>Lophotrochozoa</taxon>
        <taxon>Mollusca</taxon>
        <taxon>Gastropoda</taxon>
        <taxon>Heterobranchia</taxon>
        <taxon>Euthyneura</taxon>
        <taxon>Panpulmonata</taxon>
        <taxon>Hygrophila</taxon>
        <taxon>Lymnaeoidea</taxon>
        <taxon>Planorbidae</taxon>
        <taxon>Biomphalaria</taxon>
    </lineage>
</organism>